<feature type="region of interest" description="Disordered" evidence="1">
    <location>
        <begin position="521"/>
        <end position="562"/>
    </location>
</feature>
<dbReference type="Proteomes" id="UP000054302">
    <property type="component" value="Unassembled WGS sequence"/>
</dbReference>
<dbReference type="AlphaFoldDB" id="A0A0D1ZTG6"/>
<sequence>MPSTTAPTTATMPFPEEQSGWWPSEKTAKSRLRAIFTRTKSDNKIPQYMSTSDYIQTDIQSISTSNLTSTNPTLVTKRNRSTTWTNRNPRQSSRTLKDNSTRNMTSRDPPPLFQACLQARLSEVLEVPSTLTEVLFRTSPRRRNSISGESSSRSSFADDESIGSAKHKRNWSGASSCSMTQKLFVLLRNGFVLQYSADGLNDRLPEKILELGPRSVAFASDAIPGKHWVLRISHDRHSSAVPSHASKHSWSKFGFRQQENKRLVQDLLLVFDNAIVLDSWLTAVRKEIELVGGLEYRPDSRSEDHKQDARRSLKAQKSLPNISQASLQLSSDYLFKELPPSPKLLPPMPKWSTPRNVSRSTTDSSIHTLNDLDDLRDSSFSDTRSVSTSCTSIASRSPAVESFTLSASVYQGSQTPASTTSRLSTPTQDDVGELSMFMATPRKNSTSETLVPRPLRTRASSGSVPTSHHPDVIDHALFVQPTKHLETGSADVGSRPISVIAPLPEPGHLRKISARYRYEAQGTTVHPNTPNSSRPSSVRSRSSSSVTQLDSPIDLPNRRTPSYSLFPKRYSSLEDPVHVCSQSDVQSPPSVTPGSARDSSGSSFPFSRTSDDRSEARSSLTSNRSVRRKAGRVASVDSNSEVQTDSPQRSPVVTEALLQSCFGTASVRRPAQAQPVLVNSKETSIETTMLEVSASIARASQGVMLSNPPRSVGHIKGQKSMPSLVGSMPPSGPPPTGPLPALPTEALSAVAKMRKGSRSISNTPLPLRSPSSNAPKHMHAESSPSSLATTAPSLVSLCSPAPPASSTQSVTHTRKTSSISSVGSVRHVTAWLASPKIAAFSAKYDLDATPQLNVDIEDQSFSSSFGSLMH</sequence>
<feature type="compositionally biased region" description="Polar residues" evidence="1">
    <location>
        <begin position="758"/>
        <end position="774"/>
    </location>
</feature>
<evidence type="ECO:0000256" key="1">
    <source>
        <dbReference type="SAM" id="MobiDB-lite"/>
    </source>
</evidence>
<feature type="region of interest" description="Disordered" evidence="1">
    <location>
        <begin position="65"/>
        <end position="110"/>
    </location>
</feature>
<gene>
    <name evidence="2" type="ORF">PV10_00999</name>
</gene>
<feature type="compositionally biased region" description="Low complexity" evidence="1">
    <location>
        <begin position="145"/>
        <end position="155"/>
    </location>
</feature>
<dbReference type="GeneID" id="27318844"/>
<feature type="region of interest" description="Disordered" evidence="1">
    <location>
        <begin position="577"/>
        <end position="651"/>
    </location>
</feature>
<name>A0A0D1ZTG6_EXOME</name>
<feature type="region of interest" description="Disordered" evidence="1">
    <location>
        <begin position="1"/>
        <end position="26"/>
    </location>
</feature>
<dbReference type="STRING" id="212818.A0A0D1ZTG6"/>
<proteinExistence type="predicted"/>
<dbReference type="VEuPathDB" id="FungiDB:PV10_00999"/>
<reference evidence="2 3" key="1">
    <citation type="submission" date="2015-01" db="EMBL/GenBank/DDBJ databases">
        <title>The Genome Sequence of Exophiala mesophila CBS40295.</title>
        <authorList>
            <consortium name="The Broad Institute Genomics Platform"/>
            <person name="Cuomo C."/>
            <person name="de Hoog S."/>
            <person name="Gorbushina A."/>
            <person name="Stielow B."/>
            <person name="Teixiera M."/>
            <person name="Abouelleil A."/>
            <person name="Chapman S.B."/>
            <person name="Priest M."/>
            <person name="Young S.K."/>
            <person name="Wortman J."/>
            <person name="Nusbaum C."/>
            <person name="Birren B."/>
        </authorList>
    </citation>
    <scope>NUCLEOTIDE SEQUENCE [LARGE SCALE GENOMIC DNA]</scope>
    <source>
        <strain evidence="2 3">CBS 40295</strain>
    </source>
</reference>
<dbReference type="EMBL" id="KN847520">
    <property type="protein sequence ID" value="KIV97224.1"/>
    <property type="molecule type" value="Genomic_DNA"/>
</dbReference>
<feature type="compositionally biased region" description="Low complexity" evidence="1">
    <location>
        <begin position="527"/>
        <end position="547"/>
    </location>
</feature>
<protein>
    <recommendedName>
        <fullName evidence="4">PH domain-containing protein</fullName>
    </recommendedName>
</protein>
<evidence type="ECO:0000313" key="3">
    <source>
        <dbReference type="Proteomes" id="UP000054302"/>
    </source>
</evidence>
<evidence type="ECO:0000313" key="2">
    <source>
        <dbReference type="EMBL" id="KIV97224.1"/>
    </source>
</evidence>
<feature type="compositionally biased region" description="Polar residues" evidence="1">
    <location>
        <begin position="81"/>
        <end position="94"/>
    </location>
</feature>
<feature type="compositionally biased region" description="Low complexity" evidence="1">
    <location>
        <begin position="782"/>
        <end position="794"/>
    </location>
</feature>
<feature type="region of interest" description="Disordered" evidence="1">
    <location>
        <begin position="344"/>
        <end position="383"/>
    </location>
</feature>
<organism evidence="2 3">
    <name type="scientific">Exophiala mesophila</name>
    <name type="common">Black yeast-like fungus</name>
    <dbReference type="NCBI Taxonomy" id="212818"/>
    <lineage>
        <taxon>Eukaryota</taxon>
        <taxon>Fungi</taxon>
        <taxon>Dikarya</taxon>
        <taxon>Ascomycota</taxon>
        <taxon>Pezizomycotina</taxon>
        <taxon>Eurotiomycetes</taxon>
        <taxon>Chaetothyriomycetidae</taxon>
        <taxon>Chaetothyriales</taxon>
        <taxon>Herpotrichiellaceae</taxon>
        <taxon>Exophiala</taxon>
    </lineage>
</organism>
<feature type="compositionally biased region" description="Polar residues" evidence="1">
    <location>
        <begin position="580"/>
        <end position="589"/>
    </location>
</feature>
<dbReference type="HOGENOM" id="CLU_324657_0_0_1"/>
<keyword evidence="3" id="KW-1185">Reference proteome</keyword>
<feature type="compositionally biased region" description="Polar residues" evidence="1">
    <location>
        <begin position="353"/>
        <end position="368"/>
    </location>
</feature>
<evidence type="ECO:0008006" key="4">
    <source>
        <dbReference type="Google" id="ProtNLM"/>
    </source>
</evidence>
<dbReference type="RefSeq" id="XP_016228798.1">
    <property type="nucleotide sequence ID" value="XM_016365149.1"/>
</dbReference>
<dbReference type="OMA" id="DSIPGKH"/>
<dbReference type="OrthoDB" id="1749473at2759"/>
<feature type="compositionally biased region" description="Polar residues" evidence="1">
    <location>
        <begin position="804"/>
        <end position="819"/>
    </location>
</feature>
<feature type="region of interest" description="Disordered" evidence="1">
    <location>
        <begin position="297"/>
        <end position="319"/>
    </location>
</feature>
<feature type="compositionally biased region" description="Polar residues" evidence="1">
    <location>
        <begin position="636"/>
        <end position="651"/>
    </location>
</feature>
<feature type="compositionally biased region" description="Low complexity" evidence="1">
    <location>
        <begin position="592"/>
        <end position="608"/>
    </location>
</feature>
<feature type="compositionally biased region" description="Low complexity" evidence="1">
    <location>
        <begin position="65"/>
        <end position="74"/>
    </location>
</feature>
<accession>A0A0D1ZTG6</accession>
<feature type="compositionally biased region" description="Low complexity" evidence="1">
    <location>
        <begin position="1"/>
        <end position="15"/>
    </location>
</feature>
<feature type="compositionally biased region" description="Basic and acidic residues" evidence="1">
    <location>
        <begin position="297"/>
        <end position="311"/>
    </location>
</feature>
<feature type="region of interest" description="Disordered" evidence="1">
    <location>
        <begin position="751"/>
        <end position="819"/>
    </location>
</feature>
<feature type="region of interest" description="Disordered" evidence="1">
    <location>
        <begin position="140"/>
        <end position="172"/>
    </location>
</feature>